<dbReference type="OrthoDB" id="9342527at2"/>
<accession>A0A2N7THR5</accession>
<reference evidence="1 2" key="1">
    <citation type="submission" date="2018-01" db="EMBL/GenBank/DDBJ databases">
        <title>Halomonas endophytica sp. nov., isolated from storage liquid in the stems of Populus euphratica.</title>
        <authorList>
            <person name="Chen C."/>
        </authorList>
    </citation>
    <scope>NUCLEOTIDE SEQUENCE [LARGE SCALE GENOMIC DNA]</scope>
    <source>
        <strain evidence="1 2">DSM 26881</strain>
    </source>
</reference>
<proteinExistence type="predicted"/>
<comment type="caution">
    <text evidence="1">The sequence shown here is derived from an EMBL/GenBank/DDBJ whole genome shotgun (WGS) entry which is preliminary data.</text>
</comment>
<dbReference type="EMBL" id="PNRE01000085">
    <property type="protein sequence ID" value="PMR67725.1"/>
    <property type="molecule type" value="Genomic_DNA"/>
</dbReference>
<dbReference type="Proteomes" id="UP000235346">
    <property type="component" value="Unassembled WGS sequence"/>
</dbReference>
<gene>
    <name evidence="1" type="ORF">C1H66_18360</name>
</gene>
<dbReference type="AlphaFoldDB" id="A0A2N7THR5"/>
<organism evidence="1 2">
    <name type="scientific">Halomonas heilongjiangensis</name>
    <dbReference type="NCBI Taxonomy" id="1387883"/>
    <lineage>
        <taxon>Bacteria</taxon>
        <taxon>Pseudomonadati</taxon>
        <taxon>Pseudomonadota</taxon>
        <taxon>Gammaproteobacteria</taxon>
        <taxon>Oceanospirillales</taxon>
        <taxon>Halomonadaceae</taxon>
        <taxon>Halomonas</taxon>
    </lineage>
</organism>
<evidence type="ECO:0000313" key="2">
    <source>
        <dbReference type="Proteomes" id="UP000235346"/>
    </source>
</evidence>
<protein>
    <submittedName>
        <fullName evidence="1">Uncharacterized protein</fullName>
    </submittedName>
</protein>
<evidence type="ECO:0000313" key="1">
    <source>
        <dbReference type="EMBL" id="PMR67725.1"/>
    </source>
</evidence>
<name>A0A2N7THR5_9GAMM</name>
<keyword evidence="2" id="KW-1185">Reference proteome</keyword>
<sequence length="325" mass="38081">MLVACASLGAHADTHHDSEGDPDSDLPPWVDERLDPFHQSVSQWVENTSRRIDSFFGTTDALSVETDSYLRIGQAWRWREGDAFDQDLGASFRLDLPTTERRLRLVIESDPEETRGTLAEQESTLADERPDRGGRLRIGINRLGDRDKALQWNTQVGAGIRARLPPDPYARVISQRLWTLRDGPWQLESDNRLSWFNKDGYSARTRWDLGRLLDERRHLRFLTNVQWREEVDTLEFSEAVELNRRLDRRRALRYTAAVLGESISRPRVEDAFLQLRYRRDVHRGILFLDMAPALHFPREAGHDPRWAMTLRLEMYFRREFDRTLL</sequence>